<dbReference type="Proteomes" id="UP000249417">
    <property type="component" value="Unassembled WGS sequence"/>
</dbReference>
<evidence type="ECO:0000313" key="2">
    <source>
        <dbReference type="Proteomes" id="UP000249417"/>
    </source>
</evidence>
<comment type="caution">
    <text evidence="1">The sequence shown here is derived from an EMBL/GenBank/DDBJ whole genome shotgun (WGS) entry which is preliminary data.</text>
</comment>
<reference evidence="1 2" key="1">
    <citation type="submission" date="2017-08" db="EMBL/GenBank/DDBJ databases">
        <title>Infants hospitalized years apart are colonized by the same room-sourced microbial strains.</title>
        <authorList>
            <person name="Brooks B."/>
            <person name="Olm M.R."/>
            <person name="Firek B.A."/>
            <person name="Baker R."/>
            <person name="Thomas B.C."/>
            <person name="Morowitz M.J."/>
            <person name="Banfield J.F."/>
        </authorList>
    </citation>
    <scope>NUCLEOTIDE SEQUENCE [LARGE SCALE GENOMIC DNA]</scope>
    <source>
        <strain evidence="1">S2_005_002_R2_29</strain>
    </source>
</reference>
<evidence type="ECO:0000313" key="1">
    <source>
        <dbReference type="EMBL" id="PZQ48706.1"/>
    </source>
</evidence>
<proteinExistence type="predicted"/>
<protein>
    <submittedName>
        <fullName evidence="1">Uncharacterized protein</fullName>
    </submittedName>
</protein>
<dbReference type="AlphaFoldDB" id="A0A2W5N5K3"/>
<gene>
    <name evidence="1" type="ORF">DI551_01080</name>
</gene>
<dbReference type="EMBL" id="QFQB01000003">
    <property type="protein sequence ID" value="PZQ48706.1"/>
    <property type="molecule type" value="Genomic_DNA"/>
</dbReference>
<name>A0A2W5N5K3_9BACT</name>
<organism evidence="1 2">
    <name type="scientific">Micavibrio aeruginosavorus</name>
    <dbReference type="NCBI Taxonomy" id="349221"/>
    <lineage>
        <taxon>Bacteria</taxon>
        <taxon>Pseudomonadati</taxon>
        <taxon>Bdellovibrionota</taxon>
        <taxon>Bdellovibrionia</taxon>
        <taxon>Bdellovibrionales</taxon>
        <taxon>Pseudobdellovibrionaceae</taxon>
        <taxon>Micavibrio</taxon>
    </lineage>
</organism>
<accession>A0A2W5N5K3</accession>
<sequence>MSLLKNSNSNVVSLPFRMRDAYIEAGDYCYADGGSYKDVYQNPHKAVSPQVASAPRASM</sequence>